<proteinExistence type="predicted"/>
<comment type="caution">
    <text evidence="2">The sequence shown here is derived from an EMBL/GenBank/DDBJ whole genome shotgun (WGS) entry which is preliminary data.</text>
</comment>
<feature type="compositionally biased region" description="Basic and acidic residues" evidence="1">
    <location>
        <begin position="104"/>
        <end position="121"/>
    </location>
</feature>
<sequence length="128" mass="13699">MRFNNEMCQVLHLGRNNPRHQHTLSATQLESSIVEKNLWVLVDTKLNMSQQCALGSTKANGILGCTKTKYCQQVEGGDPSPLLSIGEAASGVLCPALGSSVQETHGHTSEECPTKGHKDDEGTGPSLL</sequence>
<name>A0ABC9W4W6_GRUJA</name>
<organism evidence="2 3">
    <name type="scientific">Grus japonensis</name>
    <name type="common">Japanese crane</name>
    <name type="synonym">Red-crowned crane</name>
    <dbReference type="NCBI Taxonomy" id="30415"/>
    <lineage>
        <taxon>Eukaryota</taxon>
        <taxon>Metazoa</taxon>
        <taxon>Chordata</taxon>
        <taxon>Craniata</taxon>
        <taxon>Vertebrata</taxon>
        <taxon>Euteleostomi</taxon>
        <taxon>Archelosauria</taxon>
        <taxon>Archosauria</taxon>
        <taxon>Dinosauria</taxon>
        <taxon>Saurischia</taxon>
        <taxon>Theropoda</taxon>
        <taxon>Coelurosauria</taxon>
        <taxon>Aves</taxon>
        <taxon>Neognathae</taxon>
        <taxon>Neoaves</taxon>
        <taxon>Gruiformes</taxon>
        <taxon>Gruidae</taxon>
        <taxon>Grus</taxon>
    </lineage>
</organism>
<reference evidence="2 3" key="1">
    <citation type="submission" date="2024-06" db="EMBL/GenBank/DDBJ databases">
        <title>The draft genome of Grus japonensis, version 3.</title>
        <authorList>
            <person name="Nabeshima K."/>
            <person name="Suzuki S."/>
            <person name="Onuma M."/>
        </authorList>
    </citation>
    <scope>NUCLEOTIDE SEQUENCE [LARGE SCALE GENOMIC DNA]</scope>
    <source>
        <strain evidence="2 3">451A</strain>
    </source>
</reference>
<feature type="region of interest" description="Disordered" evidence="1">
    <location>
        <begin position="100"/>
        <end position="128"/>
    </location>
</feature>
<dbReference type="EMBL" id="BAAFJT010000001">
    <property type="protein sequence ID" value="GAB0180047.1"/>
    <property type="molecule type" value="Genomic_DNA"/>
</dbReference>
<dbReference type="AlphaFoldDB" id="A0ABC9W4W6"/>
<gene>
    <name evidence="2" type="ORF">GRJ2_000470000</name>
</gene>
<dbReference type="Proteomes" id="UP001623348">
    <property type="component" value="Unassembled WGS sequence"/>
</dbReference>
<keyword evidence="3" id="KW-1185">Reference proteome</keyword>
<evidence type="ECO:0000313" key="2">
    <source>
        <dbReference type="EMBL" id="GAB0180047.1"/>
    </source>
</evidence>
<evidence type="ECO:0000256" key="1">
    <source>
        <dbReference type="SAM" id="MobiDB-lite"/>
    </source>
</evidence>
<accession>A0ABC9W4W6</accession>
<evidence type="ECO:0000313" key="3">
    <source>
        <dbReference type="Proteomes" id="UP001623348"/>
    </source>
</evidence>
<protein>
    <submittedName>
        <fullName evidence="2">Mitochondrial enolase superfamily member 1</fullName>
    </submittedName>
</protein>